<reference evidence="2" key="1">
    <citation type="journal article" date="2023" name="Nat. Plants">
        <title>Single-cell RNA sequencing provides a high-resolution roadmap for understanding the multicellular compartmentation of specialized metabolism.</title>
        <authorList>
            <person name="Sun S."/>
            <person name="Shen X."/>
            <person name="Li Y."/>
            <person name="Li Y."/>
            <person name="Wang S."/>
            <person name="Li R."/>
            <person name="Zhang H."/>
            <person name="Shen G."/>
            <person name="Guo B."/>
            <person name="Wei J."/>
            <person name="Xu J."/>
            <person name="St-Pierre B."/>
            <person name="Chen S."/>
            <person name="Sun C."/>
        </authorList>
    </citation>
    <scope>NUCLEOTIDE SEQUENCE [LARGE SCALE GENOMIC DNA]</scope>
</reference>
<sequence length="212" mass="23718">MDEMLSRFPDIFPYNIQHIDYYGISRHVPSYILRSGEHGGDENDVNVQGADLEDEAEHVHGEGEEEEDGSNTGKKEAKKGNDDSCMQRGPAPGGPRDPEILPSYDKHVAVAIWREKYGIPMIFIPVAGDDEDLPIDITALCYMLSVTRNSLFTDNSRLNVAWIYLYFPIFASPLGAGAVTRSPYIQQFELLGTTRGVSVLEYRMRLNTMRGG</sequence>
<protein>
    <submittedName>
        <fullName evidence="1">Uncharacterized protein</fullName>
    </submittedName>
</protein>
<gene>
    <name evidence="1" type="ORF">M9H77_09286</name>
</gene>
<accession>A0ACC0C0C0</accession>
<evidence type="ECO:0000313" key="1">
    <source>
        <dbReference type="EMBL" id="KAI5678336.1"/>
    </source>
</evidence>
<keyword evidence="2" id="KW-1185">Reference proteome</keyword>
<dbReference type="Proteomes" id="UP001060085">
    <property type="component" value="Linkage Group LG02"/>
</dbReference>
<evidence type="ECO:0000313" key="2">
    <source>
        <dbReference type="Proteomes" id="UP001060085"/>
    </source>
</evidence>
<comment type="caution">
    <text evidence="1">The sequence shown here is derived from an EMBL/GenBank/DDBJ whole genome shotgun (WGS) entry which is preliminary data.</text>
</comment>
<name>A0ACC0C0C0_CATRO</name>
<proteinExistence type="predicted"/>
<organism evidence="1 2">
    <name type="scientific">Catharanthus roseus</name>
    <name type="common">Madagascar periwinkle</name>
    <name type="synonym">Vinca rosea</name>
    <dbReference type="NCBI Taxonomy" id="4058"/>
    <lineage>
        <taxon>Eukaryota</taxon>
        <taxon>Viridiplantae</taxon>
        <taxon>Streptophyta</taxon>
        <taxon>Embryophyta</taxon>
        <taxon>Tracheophyta</taxon>
        <taxon>Spermatophyta</taxon>
        <taxon>Magnoliopsida</taxon>
        <taxon>eudicotyledons</taxon>
        <taxon>Gunneridae</taxon>
        <taxon>Pentapetalae</taxon>
        <taxon>asterids</taxon>
        <taxon>lamiids</taxon>
        <taxon>Gentianales</taxon>
        <taxon>Apocynaceae</taxon>
        <taxon>Rauvolfioideae</taxon>
        <taxon>Vinceae</taxon>
        <taxon>Catharanthinae</taxon>
        <taxon>Catharanthus</taxon>
    </lineage>
</organism>
<dbReference type="EMBL" id="CM044702">
    <property type="protein sequence ID" value="KAI5678336.1"/>
    <property type="molecule type" value="Genomic_DNA"/>
</dbReference>